<keyword evidence="1" id="KW-0472">Membrane</keyword>
<comment type="caution">
    <text evidence="2">The sequence shown here is derived from an EMBL/GenBank/DDBJ whole genome shotgun (WGS) entry which is preliminary data.</text>
</comment>
<evidence type="ECO:0000313" key="2">
    <source>
        <dbReference type="EMBL" id="MBY8886138.1"/>
    </source>
</evidence>
<keyword evidence="1" id="KW-1133">Transmembrane helix</keyword>
<feature type="transmembrane region" description="Helical" evidence="1">
    <location>
        <begin position="31"/>
        <end position="48"/>
    </location>
</feature>
<keyword evidence="3" id="KW-1185">Reference proteome</keyword>
<evidence type="ECO:0000313" key="3">
    <source>
        <dbReference type="Proteomes" id="UP001198565"/>
    </source>
</evidence>
<dbReference type="RefSeq" id="WP_222978079.1">
    <property type="nucleotide sequence ID" value="NZ_JAINVZ010000009.1"/>
</dbReference>
<reference evidence="2 3" key="1">
    <citation type="submission" date="2021-08" db="EMBL/GenBank/DDBJ databases">
        <title>Streptomyces sp. PTM05 isolated from lichen.</title>
        <authorList>
            <person name="Somphong A."/>
            <person name="Phongsopitanun W."/>
            <person name="Tanasupawat S."/>
        </authorList>
    </citation>
    <scope>NUCLEOTIDE SEQUENCE [LARGE SCALE GENOMIC DNA]</scope>
    <source>
        <strain evidence="2 3">Ptm05</strain>
    </source>
</reference>
<dbReference type="EMBL" id="JAINVZ010000009">
    <property type="protein sequence ID" value="MBY8886138.1"/>
    <property type="molecule type" value="Genomic_DNA"/>
</dbReference>
<evidence type="ECO:0008006" key="4">
    <source>
        <dbReference type="Google" id="ProtNLM"/>
    </source>
</evidence>
<gene>
    <name evidence="2" type="ORF">K7472_14895</name>
</gene>
<proteinExistence type="predicted"/>
<evidence type="ECO:0000256" key="1">
    <source>
        <dbReference type="SAM" id="Phobius"/>
    </source>
</evidence>
<protein>
    <recommendedName>
        <fullName evidence="4">Amidotransferase</fullName>
    </recommendedName>
</protein>
<accession>A0ABS7QSI4</accession>
<dbReference type="Proteomes" id="UP001198565">
    <property type="component" value="Unassembled WGS sequence"/>
</dbReference>
<sequence length="50" mass="5312">MSKGATLFILLGLFLAGGVYSFWKQKMSKSMITLVAIGSAMSLAAGLMRL</sequence>
<keyword evidence="1" id="KW-0812">Transmembrane</keyword>
<organism evidence="2 3">
    <name type="scientific">Streptantibioticus parmotrematis</name>
    <dbReference type="NCBI Taxonomy" id="2873249"/>
    <lineage>
        <taxon>Bacteria</taxon>
        <taxon>Bacillati</taxon>
        <taxon>Actinomycetota</taxon>
        <taxon>Actinomycetes</taxon>
        <taxon>Kitasatosporales</taxon>
        <taxon>Streptomycetaceae</taxon>
        <taxon>Streptantibioticus</taxon>
    </lineage>
</organism>
<name>A0ABS7QSI4_9ACTN</name>